<keyword evidence="9" id="KW-1185">Reference proteome</keyword>
<gene>
    <name evidence="8" type="ORF">FHS18_005942</name>
</gene>
<feature type="transmembrane region" description="Helical" evidence="6">
    <location>
        <begin position="280"/>
        <end position="304"/>
    </location>
</feature>
<evidence type="ECO:0000256" key="4">
    <source>
        <dbReference type="ARBA" id="ARBA00022989"/>
    </source>
</evidence>
<comment type="subcellular location">
    <subcellularLocation>
        <location evidence="1">Cell membrane</location>
        <topology evidence="1">Multi-pass membrane protein</topology>
    </subcellularLocation>
</comment>
<keyword evidence="5 6" id="KW-0472">Membrane</keyword>
<dbReference type="RefSeq" id="WP_183603897.1">
    <property type="nucleotide sequence ID" value="NZ_JACHXK010000022.1"/>
</dbReference>
<dbReference type="GO" id="GO:0005886">
    <property type="term" value="C:plasma membrane"/>
    <property type="evidence" value="ECO:0007669"/>
    <property type="project" value="UniProtKB-SubCell"/>
</dbReference>
<name>A0A7W5B450_9BACL</name>
<proteinExistence type="predicted"/>
<reference evidence="8 9" key="1">
    <citation type="submission" date="2020-08" db="EMBL/GenBank/DDBJ databases">
        <title>Genomic Encyclopedia of Type Strains, Phase III (KMG-III): the genomes of soil and plant-associated and newly described type strains.</title>
        <authorList>
            <person name="Whitman W."/>
        </authorList>
    </citation>
    <scope>NUCLEOTIDE SEQUENCE [LARGE SCALE GENOMIC DNA]</scope>
    <source>
        <strain evidence="8 9">CECT 5862</strain>
    </source>
</reference>
<keyword evidence="2" id="KW-1003">Cell membrane</keyword>
<keyword evidence="3 6" id="KW-0812">Transmembrane</keyword>
<evidence type="ECO:0000256" key="3">
    <source>
        <dbReference type="ARBA" id="ARBA00022692"/>
    </source>
</evidence>
<dbReference type="Pfam" id="PF00482">
    <property type="entry name" value="T2SSF"/>
    <property type="match status" value="1"/>
</dbReference>
<evidence type="ECO:0000313" key="8">
    <source>
        <dbReference type="EMBL" id="MBB3113829.1"/>
    </source>
</evidence>
<feature type="transmembrane region" description="Helical" evidence="6">
    <location>
        <begin position="6"/>
        <end position="21"/>
    </location>
</feature>
<evidence type="ECO:0000256" key="2">
    <source>
        <dbReference type="ARBA" id="ARBA00022475"/>
    </source>
</evidence>
<dbReference type="InterPro" id="IPR018076">
    <property type="entry name" value="T2SS_GspF_dom"/>
</dbReference>
<dbReference type="AlphaFoldDB" id="A0A7W5B450"/>
<feature type="transmembrane region" description="Helical" evidence="6">
    <location>
        <begin position="130"/>
        <end position="152"/>
    </location>
</feature>
<feature type="transmembrane region" description="Helical" evidence="6">
    <location>
        <begin position="106"/>
        <end position="124"/>
    </location>
</feature>
<dbReference type="PANTHER" id="PTHR35007">
    <property type="entry name" value="INTEGRAL MEMBRANE PROTEIN-RELATED"/>
    <property type="match status" value="1"/>
</dbReference>
<protein>
    <submittedName>
        <fullName evidence="8">Tight adherence protein C</fullName>
    </submittedName>
</protein>
<evidence type="ECO:0000313" key="9">
    <source>
        <dbReference type="Proteomes" id="UP000570361"/>
    </source>
</evidence>
<comment type="caution">
    <text evidence="8">The sequence shown here is derived from an EMBL/GenBank/DDBJ whole genome shotgun (WGS) entry which is preliminary data.</text>
</comment>
<evidence type="ECO:0000259" key="7">
    <source>
        <dbReference type="Pfam" id="PF00482"/>
    </source>
</evidence>
<dbReference type="PANTHER" id="PTHR35007:SF2">
    <property type="entry name" value="PILUS ASSEMBLE PROTEIN"/>
    <property type="match status" value="1"/>
</dbReference>
<evidence type="ECO:0000256" key="1">
    <source>
        <dbReference type="ARBA" id="ARBA00004651"/>
    </source>
</evidence>
<keyword evidence="4 6" id="KW-1133">Transmembrane helix</keyword>
<accession>A0A7W5B450</accession>
<dbReference type="EMBL" id="JACHXK010000022">
    <property type="protein sequence ID" value="MBB3113829.1"/>
    <property type="molecule type" value="Genomic_DNA"/>
</dbReference>
<evidence type="ECO:0000256" key="5">
    <source>
        <dbReference type="ARBA" id="ARBA00023136"/>
    </source>
</evidence>
<sequence>MLYAAFCLTITLSLYGLYVLREERSSRLKRRLTLAHIGGVTEEKEQAPAGEGRAEASLLGRLLLPKWRELRRSFSRRLQEPKEASIELKLLQAGRPFNMTPVDYRLLQLVLLVVLPGAAGLYGYVLQLSIAGSVLMGFAGLVLALVLPGYYLRLKAKSRCKFALRELPDVLDLLTVSLEAGLGFDAALSKLIAKKDGVLAGEFRRCLEEIRLGRTRRESLAGVRDRLPLDELRVLISSILQAEKLGIGMVTVLRVQSQEVRERRKQRAEEEAMKAPIKMLFPLVLFIFPSLFIVLLGPAVIQFIETFSK</sequence>
<dbReference type="Proteomes" id="UP000570361">
    <property type="component" value="Unassembled WGS sequence"/>
</dbReference>
<feature type="domain" description="Type II secretion system protein GspF" evidence="7">
    <location>
        <begin position="171"/>
        <end position="296"/>
    </location>
</feature>
<organism evidence="8 9">
    <name type="scientific">Paenibacillus phyllosphaerae</name>
    <dbReference type="NCBI Taxonomy" id="274593"/>
    <lineage>
        <taxon>Bacteria</taxon>
        <taxon>Bacillati</taxon>
        <taxon>Bacillota</taxon>
        <taxon>Bacilli</taxon>
        <taxon>Bacillales</taxon>
        <taxon>Paenibacillaceae</taxon>
        <taxon>Paenibacillus</taxon>
    </lineage>
</organism>
<evidence type="ECO:0000256" key="6">
    <source>
        <dbReference type="SAM" id="Phobius"/>
    </source>
</evidence>